<keyword evidence="5 7" id="KW-1133">Transmembrane helix</keyword>
<dbReference type="PANTHER" id="PTHR34582:SF6">
    <property type="entry name" value="UPF0702 TRANSMEMBRANE PROTEIN YCAP"/>
    <property type="match status" value="1"/>
</dbReference>
<dbReference type="RefSeq" id="WP_278013103.1">
    <property type="nucleotide sequence ID" value="NZ_CP121208.1"/>
</dbReference>
<dbReference type="Pfam" id="PF04239">
    <property type="entry name" value="DUF421"/>
    <property type="match status" value="1"/>
</dbReference>
<dbReference type="EMBL" id="CP121208">
    <property type="protein sequence ID" value="WFM83708.1"/>
    <property type="molecule type" value="Genomic_DNA"/>
</dbReference>
<sequence>MEQIEAYHHLSTSEQLLVYLGLTPLQALAAVISTCALYGFFIVMTRLMGQRMLMKLTGFDMLLVIVLGAVMGRAMMGYTPTFGTAVIVLVVLTVLELAFGRLSGRPRLSRMINNRAVCLVAGGRFVTHEMKRAHITRTEVLSELRKKGVHSLDEVAAVILERTGDMSVLRAGTPIDPQMIVGVRSAGEIPHDLLLQRK</sequence>
<feature type="transmembrane region" description="Helical" evidence="7">
    <location>
        <begin position="82"/>
        <end position="102"/>
    </location>
</feature>
<keyword evidence="3" id="KW-1003">Cell membrane</keyword>
<evidence type="ECO:0000256" key="5">
    <source>
        <dbReference type="ARBA" id="ARBA00022989"/>
    </source>
</evidence>
<feature type="transmembrane region" description="Helical" evidence="7">
    <location>
        <begin position="16"/>
        <end position="44"/>
    </location>
</feature>
<proteinExistence type="inferred from homology"/>
<keyword evidence="4 7" id="KW-0812">Transmembrane</keyword>
<dbReference type="PANTHER" id="PTHR34582">
    <property type="entry name" value="UPF0702 TRANSMEMBRANE PROTEIN YCAP"/>
    <property type="match status" value="1"/>
</dbReference>
<evidence type="ECO:0000259" key="8">
    <source>
        <dbReference type="Pfam" id="PF04239"/>
    </source>
</evidence>
<organism evidence="9 10">
    <name type="scientific">Arcanobacterium canis</name>
    <dbReference type="NCBI Taxonomy" id="999183"/>
    <lineage>
        <taxon>Bacteria</taxon>
        <taxon>Bacillati</taxon>
        <taxon>Actinomycetota</taxon>
        <taxon>Actinomycetes</taxon>
        <taxon>Actinomycetales</taxon>
        <taxon>Actinomycetaceae</taxon>
        <taxon>Arcanobacterium</taxon>
    </lineage>
</organism>
<evidence type="ECO:0000256" key="2">
    <source>
        <dbReference type="ARBA" id="ARBA00006448"/>
    </source>
</evidence>
<evidence type="ECO:0000256" key="6">
    <source>
        <dbReference type="ARBA" id="ARBA00023136"/>
    </source>
</evidence>
<feature type="transmembrane region" description="Helical" evidence="7">
    <location>
        <begin position="56"/>
        <end position="76"/>
    </location>
</feature>
<reference evidence="9 10" key="1">
    <citation type="submission" date="2023-03" db="EMBL/GenBank/DDBJ databases">
        <title>Complete genome of Arcanobacterium canis strain DSM 25104 isolated in 2010 from a canine otitis externa in Germany.</title>
        <authorList>
            <person name="Borowiak M."/>
            <person name="Kreitlow A."/>
            <person name="Malorny B."/>
            <person name="Laemmler C."/>
            <person name="Prenger-Berninghoff E."/>
            <person name="Ploetz M."/>
            <person name="Abdulmawjood A."/>
        </authorList>
    </citation>
    <scope>NUCLEOTIDE SEQUENCE [LARGE SCALE GENOMIC DNA]</scope>
    <source>
        <strain evidence="9 10">DSM 25104</strain>
    </source>
</reference>
<evidence type="ECO:0000313" key="10">
    <source>
        <dbReference type="Proteomes" id="UP001215216"/>
    </source>
</evidence>
<feature type="domain" description="YetF C-terminal" evidence="8">
    <location>
        <begin position="107"/>
        <end position="180"/>
    </location>
</feature>
<dbReference type="Gene3D" id="3.30.240.20">
    <property type="entry name" value="bsu07140 like domains"/>
    <property type="match status" value="1"/>
</dbReference>
<evidence type="ECO:0000256" key="3">
    <source>
        <dbReference type="ARBA" id="ARBA00022475"/>
    </source>
</evidence>
<dbReference type="InterPro" id="IPR023090">
    <property type="entry name" value="UPF0702_alpha/beta_dom_sf"/>
</dbReference>
<dbReference type="Proteomes" id="UP001215216">
    <property type="component" value="Chromosome"/>
</dbReference>
<evidence type="ECO:0000256" key="7">
    <source>
        <dbReference type="SAM" id="Phobius"/>
    </source>
</evidence>
<keyword evidence="6 7" id="KW-0472">Membrane</keyword>
<evidence type="ECO:0000256" key="1">
    <source>
        <dbReference type="ARBA" id="ARBA00004651"/>
    </source>
</evidence>
<gene>
    <name evidence="9" type="ORF">P7079_01630</name>
</gene>
<evidence type="ECO:0000313" key="9">
    <source>
        <dbReference type="EMBL" id="WFM83708.1"/>
    </source>
</evidence>
<comment type="similarity">
    <text evidence="2">Belongs to the UPF0702 family.</text>
</comment>
<keyword evidence="10" id="KW-1185">Reference proteome</keyword>
<comment type="subcellular location">
    <subcellularLocation>
        <location evidence="1">Cell membrane</location>
        <topology evidence="1">Multi-pass membrane protein</topology>
    </subcellularLocation>
</comment>
<evidence type="ECO:0000256" key="4">
    <source>
        <dbReference type="ARBA" id="ARBA00022692"/>
    </source>
</evidence>
<protein>
    <submittedName>
        <fullName evidence="9">DUF421 domain-containing protein</fullName>
    </submittedName>
</protein>
<dbReference type="InterPro" id="IPR007353">
    <property type="entry name" value="DUF421"/>
</dbReference>
<accession>A0ABY8FYU7</accession>
<name>A0ABY8FYU7_9ACTO</name>